<dbReference type="Pfam" id="PF04198">
    <property type="entry name" value="Sugar-bind"/>
    <property type="match status" value="1"/>
</dbReference>
<sequence>MPSNNSWMPRMNGQDAADIDLMTEISTLYYVQGETQEAIANRLGHSRVRIGRLLKRAQAEGIVDVRVRLHPAVSVEIEQELKRRFGLKRALIALDNADPDVQRSSVASLVADHLSRSLTDGQIVAVGMGRNVAAVADNVFLAESLKVSFVCAIGGSLRAGEHMNPDHICRRLASRFGGDSETLYAPALVQNGELRDALYENSTVRQTLDRARRADTALIGVGDVSEDSNMVRMGWFSAQEIAEARLSGTVGDMMGYDFIDIHGKPSATQMQGRVVGLNIQDLTRIPDVIAIASENTKAVGILGALRTGVIDTLATSVTNAHTILRLDEATTG</sequence>
<dbReference type="InterPro" id="IPR051054">
    <property type="entry name" value="SorC_transcr_regulators"/>
</dbReference>
<evidence type="ECO:0000256" key="3">
    <source>
        <dbReference type="ARBA" id="ARBA00023125"/>
    </source>
</evidence>
<dbReference type="EMBL" id="VNFE01000003">
    <property type="protein sequence ID" value="TVU89841.1"/>
    <property type="molecule type" value="Genomic_DNA"/>
</dbReference>
<evidence type="ECO:0000313" key="7">
    <source>
        <dbReference type="Proteomes" id="UP000317288"/>
    </source>
</evidence>
<evidence type="ECO:0000256" key="2">
    <source>
        <dbReference type="ARBA" id="ARBA00023015"/>
    </source>
</evidence>
<comment type="caution">
    <text evidence="6">The sequence shown here is derived from an EMBL/GenBank/DDBJ whole genome shotgun (WGS) entry which is preliminary data.</text>
</comment>
<dbReference type="AlphaFoldDB" id="A0A558J883"/>
<name>A0A558J883_9GAMM</name>
<dbReference type="Proteomes" id="UP000317288">
    <property type="component" value="Unassembled WGS sequence"/>
</dbReference>
<gene>
    <name evidence="6" type="ORF">FQP89_10940</name>
</gene>
<dbReference type="PANTHER" id="PTHR34294:SF12">
    <property type="entry name" value="SUGAR-BINDING TRANSCRIPTIONAL REGULATOR"/>
    <property type="match status" value="1"/>
</dbReference>
<dbReference type="GO" id="GO:0030246">
    <property type="term" value="F:carbohydrate binding"/>
    <property type="evidence" value="ECO:0007669"/>
    <property type="project" value="InterPro"/>
</dbReference>
<dbReference type="InterPro" id="IPR037171">
    <property type="entry name" value="NagB/RpiA_transferase-like"/>
</dbReference>
<comment type="similarity">
    <text evidence="1">Belongs to the SorC transcriptional regulatory family.</text>
</comment>
<dbReference type="Gene3D" id="3.40.50.1360">
    <property type="match status" value="1"/>
</dbReference>
<proteinExistence type="inferred from homology"/>
<evidence type="ECO:0000256" key="4">
    <source>
        <dbReference type="ARBA" id="ARBA00023163"/>
    </source>
</evidence>
<evidence type="ECO:0000256" key="1">
    <source>
        <dbReference type="ARBA" id="ARBA00010466"/>
    </source>
</evidence>
<evidence type="ECO:0000259" key="5">
    <source>
        <dbReference type="Pfam" id="PF04198"/>
    </source>
</evidence>
<reference evidence="6 7" key="1">
    <citation type="submission" date="2019-07" db="EMBL/GenBank/DDBJ databases">
        <title>Diversity of Bacteria from Kongsfjorden, Arctic.</title>
        <authorList>
            <person name="Yu Y."/>
        </authorList>
    </citation>
    <scope>NUCLEOTIDE SEQUENCE [LARGE SCALE GENOMIC DNA]</scope>
    <source>
        <strain evidence="6 7">SM1922</strain>
    </source>
</reference>
<evidence type="ECO:0000313" key="6">
    <source>
        <dbReference type="EMBL" id="TVU89841.1"/>
    </source>
</evidence>
<dbReference type="InterPro" id="IPR007324">
    <property type="entry name" value="Sugar-bd_dom_put"/>
</dbReference>
<dbReference type="GO" id="GO:0003677">
    <property type="term" value="F:DNA binding"/>
    <property type="evidence" value="ECO:0007669"/>
    <property type="project" value="UniProtKB-KW"/>
</dbReference>
<protein>
    <submittedName>
        <fullName evidence="6">Sugar-binding transcriptional regulator</fullName>
    </submittedName>
</protein>
<dbReference type="InterPro" id="IPR036388">
    <property type="entry name" value="WH-like_DNA-bd_sf"/>
</dbReference>
<accession>A0A558J883</accession>
<keyword evidence="2" id="KW-0805">Transcription regulation</keyword>
<keyword evidence="4" id="KW-0804">Transcription</keyword>
<feature type="domain" description="Sugar-binding" evidence="5">
    <location>
        <begin position="74"/>
        <end position="325"/>
    </location>
</feature>
<dbReference type="Gene3D" id="1.10.10.10">
    <property type="entry name" value="Winged helix-like DNA-binding domain superfamily/Winged helix DNA-binding domain"/>
    <property type="match status" value="1"/>
</dbReference>
<dbReference type="PANTHER" id="PTHR34294">
    <property type="entry name" value="TRANSCRIPTIONAL REGULATOR-RELATED"/>
    <property type="match status" value="1"/>
</dbReference>
<keyword evidence="3" id="KW-0238">DNA-binding</keyword>
<dbReference type="SUPFAM" id="SSF100950">
    <property type="entry name" value="NagB/RpiA/CoA transferase-like"/>
    <property type="match status" value="1"/>
</dbReference>
<organism evidence="6 7">
    <name type="scientific">Vreelandella titanicae</name>
    <dbReference type="NCBI Taxonomy" id="664683"/>
    <lineage>
        <taxon>Bacteria</taxon>
        <taxon>Pseudomonadati</taxon>
        <taxon>Pseudomonadota</taxon>
        <taxon>Gammaproteobacteria</taxon>
        <taxon>Oceanospirillales</taxon>
        <taxon>Halomonadaceae</taxon>
        <taxon>Vreelandella</taxon>
    </lineage>
</organism>